<protein>
    <submittedName>
        <fullName evidence="2">Uncharacterized protein</fullName>
    </submittedName>
</protein>
<gene>
    <name evidence="2" type="ORF">ACFO6Q_06265</name>
</gene>
<comment type="caution">
    <text evidence="2">The sequence shown here is derived from an EMBL/GenBank/DDBJ whole genome shotgun (WGS) entry which is preliminary data.</text>
</comment>
<name>A0ABV9QRF2_9GAMM</name>
<reference evidence="3" key="1">
    <citation type="journal article" date="2019" name="Int. J. Syst. Evol. Microbiol.">
        <title>The Global Catalogue of Microorganisms (GCM) 10K type strain sequencing project: providing services to taxonomists for standard genome sequencing and annotation.</title>
        <authorList>
            <consortium name="The Broad Institute Genomics Platform"/>
            <consortium name="The Broad Institute Genome Sequencing Center for Infectious Disease"/>
            <person name="Wu L."/>
            <person name="Ma J."/>
        </authorList>
    </citation>
    <scope>NUCLEOTIDE SEQUENCE [LARGE SCALE GENOMIC DNA]</scope>
    <source>
        <strain evidence="3">CCUG 30340</strain>
    </source>
</reference>
<dbReference type="RefSeq" id="WP_380019727.1">
    <property type="nucleotide sequence ID" value="NZ_JBHSHD010000006.1"/>
</dbReference>
<keyword evidence="1" id="KW-0472">Membrane</keyword>
<evidence type="ECO:0000256" key="1">
    <source>
        <dbReference type="SAM" id="Phobius"/>
    </source>
</evidence>
<proteinExistence type="predicted"/>
<evidence type="ECO:0000313" key="3">
    <source>
        <dbReference type="Proteomes" id="UP001595886"/>
    </source>
</evidence>
<dbReference type="Proteomes" id="UP001595886">
    <property type="component" value="Unassembled WGS sequence"/>
</dbReference>
<feature type="transmembrane region" description="Helical" evidence="1">
    <location>
        <begin position="42"/>
        <end position="60"/>
    </location>
</feature>
<evidence type="ECO:0000313" key="2">
    <source>
        <dbReference type="EMBL" id="MFC4819918.1"/>
    </source>
</evidence>
<dbReference type="EMBL" id="JBHSHD010000006">
    <property type="protein sequence ID" value="MFC4819918.1"/>
    <property type="molecule type" value="Genomic_DNA"/>
</dbReference>
<keyword evidence="3" id="KW-1185">Reference proteome</keyword>
<accession>A0ABV9QRF2</accession>
<sequence length="153" mass="16941">MHETAFPKPKLDLRQLPVFEPDPALWSRIAAAHVRRRRVRQWSFAAAATVLLGIAAALLVRPAPPAGPSWADAQRESQALEAQWRQLADGGRPVAVGLTRLRSIDTALQAAYDRGAEATELEPLWKQRNDALRGLIARFQDASAYDATRVTRI</sequence>
<organism evidence="2 3">
    <name type="scientific">Dokdonella ginsengisoli</name>
    <dbReference type="NCBI Taxonomy" id="363846"/>
    <lineage>
        <taxon>Bacteria</taxon>
        <taxon>Pseudomonadati</taxon>
        <taxon>Pseudomonadota</taxon>
        <taxon>Gammaproteobacteria</taxon>
        <taxon>Lysobacterales</taxon>
        <taxon>Rhodanobacteraceae</taxon>
        <taxon>Dokdonella</taxon>
    </lineage>
</organism>
<keyword evidence="1" id="KW-1133">Transmembrane helix</keyword>
<keyword evidence="1" id="KW-0812">Transmembrane</keyword>